<dbReference type="Proteomes" id="UP001500804">
    <property type="component" value="Unassembled WGS sequence"/>
</dbReference>
<sequence>MRAGGLTGTAAADGGFDARAPVGGAVGPGCSRAAVATTALGVALPAGLTRRVDGRGAVRLVRVRRDVGTSPEPFVWVLRASSPTQRLFLTRAVMCS</sequence>
<comment type="caution">
    <text evidence="1">The sequence shown here is derived from an EMBL/GenBank/DDBJ whole genome shotgun (WGS) entry which is preliminary data.</text>
</comment>
<name>A0ABP9N733_9PSEU</name>
<gene>
    <name evidence="1" type="ORF">GCM10023320_03630</name>
</gene>
<evidence type="ECO:0000313" key="1">
    <source>
        <dbReference type="EMBL" id="GAA5111112.1"/>
    </source>
</evidence>
<proteinExistence type="predicted"/>
<protein>
    <submittedName>
        <fullName evidence="1">Uncharacterized protein</fullName>
    </submittedName>
</protein>
<keyword evidence="2" id="KW-1185">Reference proteome</keyword>
<evidence type="ECO:0000313" key="2">
    <source>
        <dbReference type="Proteomes" id="UP001500804"/>
    </source>
</evidence>
<dbReference type="EMBL" id="BAABJO010000001">
    <property type="protein sequence ID" value="GAA5111112.1"/>
    <property type="molecule type" value="Genomic_DNA"/>
</dbReference>
<reference evidence="2" key="1">
    <citation type="journal article" date="2019" name="Int. J. Syst. Evol. Microbiol.">
        <title>The Global Catalogue of Microorganisms (GCM) 10K type strain sequencing project: providing services to taxonomists for standard genome sequencing and annotation.</title>
        <authorList>
            <consortium name="The Broad Institute Genomics Platform"/>
            <consortium name="The Broad Institute Genome Sequencing Center for Infectious Disease"/>
            <person name="Wu L."/>
            <person name="Ma J."/>
        </authorList>
    </citation>
    <scope>NUCLEOTIDE SEQUENCE [LARGE SCALE GENOMIC DNA]</scope>
    <source>
        <strain evidence="2">JCM 18302</strain>
    </source>
</reference>
<organism evidence="1 2">
    <name type="scientific">Pseudonocardia adelaidensis</name>
    <dbReference type="NCBI Taxonomy" id="648754"/>
    <lineage>
        <taxon>Bacteria</taxon>
        <taxon>Bacillati</taxon>
        <taxon>Actinomycetota</taxon>
        <taxon>Actinomycetes</taxon>
        <taxon>Pseudonocardiales</taxon>
        <taxon>Pseudonocardiaceae</taxon>
        <taxon>Pseudonocardia</taxon>
    </lineage>
</organism>
<accession>A0ABP9N733</accession>